<sequence length="118" mass="13771">MTQSMVGKLESFFIRGLSDREACLLANINPDTLYTYCKEHPEFSERKELLKERVKTRAKLNISNAIEDGDIDISKWYLERRDKDFKIKQSVEHEGAIQFENPFAGLTTDELRKLVDNE</sequence>
<gene>
    <name evidence="1" type="ORF">G5B50_05080</name>
</gene>
<protein>
    <recommendedName>
        <fullName evidence="3">Phage protein</fullName>
    </recommendedName>
</protein>
<dbReference type="AlphaFoldDB" id="A0A6M1L072"/>
<organism evidence="1 2">
    <name type="scientific">Streptococcus equi subsp. ruminatorum</name>
    <dbReference type="NCBI Taxonomy" id="254358"/>
    <lineage>
        <taxon>Bacteria</taxon>
        <taxon>Bacillati</taxon>
        <taxon>Bacillota</taxon>
        <taxon>Bacilli</taxon>
        <taxon>Lactobacillales</taxon>
        <taxon>Streptococcaceae</taxon>
        <taxon>Streptococcus</taxon>
    </lineage>
</organism>
<evidence type="ECO:0008006" key="3">
    <source>
        <dbReference type="Google" id="ProtNLM"/>
    </source>
</evidence>
<comment type="caution">
    <text evidence="1">The sequence shown here is derived from an EMBL/GenBank/DDBJ whole genome shotgun (WGS) entry which is preliminary data.</text>
</comment>
<evidence type="ECO:0000313" key="2">
    <source>
        <dbReference type="Proteomes" id="UP000479499"/>
    </source>
</evidence>
<reference evidence="1 2" key="1">
    <citation type="submission" date="2020-02" db="EMBL/GenBank/DDBJ databases">
        <title>M-like protein SrM is not crucial to the virulence of a novel isolate of Streptococcus equi subsp. ruminatorum from Macaca mulatta.</title>
        <authorList>
            <person name="Guo G."/>
            <person name="Cheng L."/>
            <person name="Zhang W."/>
        </authorList>
    </citation>
    <scope>NUCLEOTIDE SEQUENCE [LARGE SCALE GENOMIC DNA]</scope>
    <source>
        <strain evidence="1 2">FJ1804</strain>
    </source>
</reference>
<name>A0A6M1L072_9STRE</name>
<evidence type="ECO:0000313" key="1">
    <source>
        <dbReference type="EMBL" id="NGL84144.1"/>
    </source>
</evidence>
<accession>A0A6M1L072</accession>
<dbReference type="Proteomes" id="UP000479499">
    <property type="component" value="Unassembled WGS sequence"/>
</dbReference>
<dbReference type="EMBL" id="JAAKFZ010000010">
    <property type="protein sequence ID" value="NGL84144.1"/>
    <property type="molecule type" value="Genomic_DNA"/>
</dbReference>
<proteinExistence type="predicted"/>